<comment type="function">
    <text evidence="7">Involved in the heme biosynthesis. Catalyzes the aerobic oxidative decarboxylation of propionate groups of rings A and B of coproporphyrinogen-III to yield the vinyl groups in protoporphyrinogen-IX.</text>
</comment>
<feature type="binding site" evidence="7">
    <location>
        <position position="94"/>
    </location>
    <ligand>
        <name>substrate</name>
    </ligand>
</feature>
<keyword evidence="6 7" id="KW-0627">Porphyrin biosynthesis</keyword>
<comment type="catalytic activity">
    <reaction evidence="7">
        <text>coproporphyrinogen III + O2 + 2 H(+) = protoporphyrinogen IX + 2 CO2 + 2 H2O</text>
        <dbReference type="Rhea" id="RHEA:18257"/>
        <dbReference type="ChEBI" id="CHEBI:15377"/>
        <dbReference type="ChEBI" id="CHEBI:15378"/>
        <dbReference type="ChEBI" id="CHEBI:15379"/>
        <dbReference type="ChEBI" id="CHEBI:16526"/>
        <dbReference type="ChEBI" id="CHEBI:57307"/>
        <dbReference type="ChEBI" id="CHEBI:57309"/>
        <dbReference type="EC" id="1.3.3.3"/>
    </reaction>
</comment>
<comment type="similarity">
    <text evidence="2 7">Belongs to the aerobic coproporphyrinogen-III oxidase family.</text>
</comment>
<dbReference type="InterPro" id="IPR001260">
    <property type="entry name" value="Coprogen_oxidase_aer"/>
</dbReference>
<reference evidence="8 9" key="1">
    <citation type="submission" date="2023-04" db="EMBL/GenBank/DDBJ databases">
        <title>Genome dynamics across the evolutionary transition to endosymbiosis.</title>
        <authorList>
            <person name="Siozios S."/>
            <person name="Nadal-Jimenez P."/>
            <person name="Azagi T."/>
            <person name="Sprong H."/>
            <person name="Frost C.L."/>
            <person name="Parratt S.R."/>
            <person name="Taylor G."/>
            <person name="Brettell L."/>
            <person name="Lew K.C."/>
            <person name="Croft L."/>
            <person name="King K.C."/>
            <person name="Brockhurst M.A."/>
            <person name="Hypsa V."/>
            <person name="Novakova E."/>
            <person name="Darby A.C."/>
            <person name="Hurst G.D.D."/>
        </authorList>
    </citation>
    <scope>NUCLEOTIDE SEQUENCE [LARGE SCALE GENOMIC DNA]</scope>
    <source>
        <strain evidence="9">aApi_AU</strain>
    </source>
</reference>
<name>A0ABY8P7P2_9GAMM</name>
<dbReference type="RefSeq" id="WP_280939447.1">
    <property type="nucleotide sequence ID" value="NZ_CP123759.1"/>
</dbReference>
<evidence type="ECO:0000256" key="7">
    <source>
        <dbReference type="HAMAP-Rule" id="MF_00333"/>
    </source>
</evidence>
<dbReference type="InterPro" id="IPR036406">
    <property type="entry name" value="Coprogen_oxidase_aer_sf"/>
</dbReference>
<evidence type="ECO:0000256" key="3">
    <source>
        <dbReference type="ARBA" id="ARBA00011738"/>
    </source>
</evidence>
<feature type="binding site" evidence="7">
    <location>
        <position position="177"/>
    </location>
    <ligand>
        <name>a divalent metal cation</name>
        <dbReference type="ChEBI" id="CHEBI:60240"/>
    </ligand>
</feature>
<comment type="pathway">
    <text evidence="1 7">Porphyrin-containing compound metabolism; protoporphyrin-IX biosynthesis; protoporphyrinogen-IX from coproporphyrinogen-III (O2 route): step 1/1.</text>
</comment>
<comment type="cofactor">
    <cofactor evidence="7">
        <name>a divalent metal cation</name>
        <dbReference type="ChEBI" id="CHEBI:60240"/>
    </cofactor>
</comment>
<feature type="active site" description="Proton donor" evidence="7">
    <location>
        <position position="108"/>
    </location>
</feature>
<dbReference type="PANTHER" id="PTHR10755">
    <property type="entry name" value="COPROPORPHYRINOGEN III OXIDASE, MITOCHONDRIAL"/>
    <property type="match status" value="1"/>
</dbReference>
<dbReference type="EMBL" id="CP123759">
    <property type="protein sequence ID" value="WGO84424.1"/>
    <property type="molecule type" value="Genomic_DNA"/>
</dbReference>
<dbReference type="Pfam" id="PF01218">
    <property type="entry name" value="Coprogen_oxidas"/>
    <property type="match status" value="1"/>
</dbReference>
<feature type="binding site" evidence="7">
    <location>
        <begin position="110"/>
        <end position="112"/>
    </location>
    <ligand>
        <name>substrate</name>
    </ligand>
</feature>
<accession>A0ABY8P7P2</accession>
<proteinExistence type="inferred from homology"/>
<dbReference type="PRINTS" id="PR00073">
    <property type="entry name" value="COPRGNOXDASE"/>
</dbReference>
<dbReference type="NCBIfam" id="NF003727">
    <property type="entry name" value="PRK05330.1"/>
    <property type="match status" value="1"/>
</dbReference>
<keyword evidence="7" id="KW-0963">Cytoplasm</keyword>
<protein>
    <recommendedName>
        <fullName evidence="7">Oxygen-dependent coproporphyrinogen-III oxidase</fullName>
        <shortName evidence="7">CPO</shortName>
        <shortName evidence="7">Coprogen oxidase</shortName>
        <shortName evidence="7">Coproporphyrinogenase</shortName>
        <ecNumber evidence="7">1.3.3.3</ecNumber>
    </recommendedName>
</protein>
<dbReference type="HAMAP" id="MF_00333">
    <property type="entry name" value="Coprogen_oxidas"/>
    <property type="match status" value="1"/>
</dbReference>
<dbReference type="PIRSF" id="PIRSF000166">
    <property type="entry name" value="Coproporphyri_ox"/>
    <property type="match status" value="1"/>
</dbReference>
<dbReference type="PROSITE" id="PS01021">
    <property type="entry name" value="COPROGEN_OXIDASE"/>
    <property type="match status" value="1"/>
</dbReference>
<dbReference type="PANTHER" id="PTHR10755:SF0">
    <property type="entry name" value="OXYGEN-DEPENDENT COPROPORPHYRINOGEN-III OXIDASE, MITOCHONDRIAL"/>
    <property type="match status" value="1"/>
</dbReference>
<dbReference type="GO" id="GO:0004109">
    <property type="term" value="F:coproporphyrinogen oxidase activity"/>
    <property type="evidence" value="ECO:0007669"/>
    <property type="project" value="UniProtKB-EC"/>
</dbReference>
<keyword evidence="9" id="KW-1185">Reference proteome</keyword>
<feature type="region of interest" description="Important for dimerization" evidence="7">
    <location>
        <begin position="242"/>
        <end position="277"/>
    </location>
</feature>
<evidence type="ECO:0000256" key="4">
    <source>
        <dbReference type="ARBA" id="ARBA00023002"/>
    </source>
</evidence>
<dbReference type="Gene3D" id="3.40.1500.10">
    <property type="entry name" value="Coproporphyrinogen III oxidase, aerobic"/>
    <property type="match status" value="1"/>
</dbReference>
<feature type="binding site" evidence="7">
    <location>
        <position position="98"/>
    </location>
    <ligand>
        <name>a divalent metal cation</name>
        <dbReference type="ChEBI" id="CHEBI:60240"/>
    </ligand>
</feature>
<keyword evidence="4 7" id="KW-0560">Oxidoreductase</keyword>
<organism evidence="8 9">
    <name type="scientific">Arsenophonus apicola</name>
    <dbReference type="NCBI Taxonomy" id="2879119"/>
    <lineage>
        <taxon>Bacteria</taxon>
        <taxon>Pseudomonadati</taxon>
        <taxon>Pseudomonadota</taxon>
        <taxon>Gammaproteobacteria</taxon>
        <taxon>Enterobacterales</taxon>
        <taxon>Morganellaceae</taxon>
        <taxon>Arsenophonus</taxon>
    </lineage>
</organism>
<keyword evidence="5 7" id="KW-0350">Heme biosynthesis</keyword>
<evidence type="ECO:0000313" key="9">
    <source>
        <dbReference type="Proteomes" id="UP001231859"/>
    </source>
</evidence>
<evidence type="ECO:0000313" key="8">
    <source>
        <dbReference type="EMBL" id="WGO84424.1"/>
    </source>
</evidence>
<evidence type="ECO:0000256" key="2">
    <source>
        <dbReference type="ARBA" id="ARBA00010644"/>
    </source>
</evidence>
<evidence type="ECO:0000256" key="6">
    <source>
        <dbReference type="ARBA" id="ARBA00023244"/>
    </source>
</evidence>
<dbReference type="InterPro" id="IPR018375">
    <property type="entry name" value="Coprogen_oxidase_CS"/>
</dbReference>
<sequence>MNIPDINAVKAFLLTLQDKLCQQLEHVDNNAKFAEQNWQHKQKGGGRSRILKDGTIFEQAGVNFSHISGEQLPTSASENRPLLAGRRYQAMGVSLVTHPLNPYIPTAHANVRFFIAEKPGEPSVWWFGGGFDLTPYYGFEEDIIHWHKTALAVCLPYGKEIYPNYKKWCDRYFFIKHRNEPRGVGGLFFDDLNQPDFTTCFHFAQDVGNGFLNAYLPIVEKRKQIAWGERERQFQLYRRGRYAEFNLVCDRGTLFGLQTGGRTESILMSLPPLVRWEYNYHPESNSDEEKLYNQFLIAKEWV</sequence>
<keyword evidence="7" id="KW-0479">Metal-binding</keyword>
<dbReference type="EC" id="1.3.3.3" evidence="7"/>
<dbReference type="Proteomes" id="UP001231859">
    <property type="component" value="Chromosome"/>
</dbReference>
<feature type="binding site" evidence="7">
    <location>
        <position position="108"/>
    </location>
    <ligand>
        <name>a divalent metal cation</name>
        <dbReference type="ChEBI" id="CHEBI:60240"/>
    </ligand>
</feature>
<feature type="binding site" evidence="7">
    <location>
        <position position="147"/>
    </location>
    <ligand>
        <name>a divalent metal cation</name>
        <dbReference type="ChEBI" id="CHEBI:60240"/>
    </ligand>
</feature>
<comment type="subcellular location">
    <subcellularLocation>
        <location evidence="7">Cytoplasm</location>
    </subcellularLocation>
</comment>
<evidence type="ECO:0000256" key="1">
    <source>
        <dbReference type="ARBA" id="ARBA00005168"/>
    </source>
</evidence>
<evidence type="ECO:0000256" key="5">
    <source>
        <dbReference type="ARBA" id="ARBA00023133"/>
    </source>
</evidence>
<dbReference type="SUPFAM" id="SSF102886">
    <property type="entry name" value="Coproporphyrinogen III oxidase"/>
    <property type="match status" value="1"/>
</dbReference>
<comment type="subunit">
    <text evidence="3 7">Homodimer.</text>
</comment>
<gene>
    <name evidence="7 8" type="primary">hemF</name>
    <name evidence="8" type="ORF">QG404_05915</name>
</gene>
<feature type="binding site" evidence="7">
    <location>
        <begin position="260"/>
        <end position="262"/>
    </location>
    <ligand>
        <name>substrate</name>
    </ligand>
</feature>
<feature type="site" description="Important for dimerization" evidence="7">
    <location>
        <position position="177"/>
    </location>
</feature>